<evidence type="ECO:0000256" key="1">
    <source>
        <dbReference type="SAM" id="MobiDB-lite"/>
    </source>
</evidence>
<protein>
    <submittedName>
        <fullName evidence="2">Uncharacterized protein</fullName>
    </submittedName>
</protein>
<dbReference type="Proteomes" id="UP000295192">
    <property type="component" value="Unassembled WGS sequence"/>
</dbReference>
<feature type="region of interest" description="Disordered" evidence="1">
    <location>
        <begin position="48"/>
        <end position="75"/>
    </location>
</feature>
<gene>
    <name evidence="2" type="ORF">AWZ03_003618</name>
</gene>
<sequence>MSYSPCLDWTGRSATERQLQLDVAVLSANFVRNENNIAHLLAEHLQQQQEQQKQEQQQQEQQKQEQQQPFAMRFV</sequence>
<proteinExistence type="predicted"/>
<comment type="caution">
    <text evidence="2">The sequence shown here is derived from an EMBL/GenBank/DDBJ whole genome shotgun (WGS) entry which is preliminary data.</text>
</comment>
<name>A0A484BMY4_DRONA</name>
<evidence type="ECO:0000313" key="2">
    <source>
        <dbReference type="EMBL" id="TDG50108.1"/>
    </source>
</evidence>
<keyword evidence="3" id="KW-1185">Reference proteome</keyword>
<reference evidence="2 3" key="1">
    <citation type="journal article" date="2019" name="J. Hered.">
        <title>An Improved Genome Assembly for Drosophila navojoa, the Basal Species in the mojavensis Cluster.</title>
        <authorList>
            <person name="Vanderlinde T."/>
            <person name="Dupim E.G."/>
            <person name="Nazario-Yepiz N.O."/>
            <person name="Carvalho A.B."/>
        </authorList>
    </citation>
    <scope>NUCLEOTIDE SEQUENCE [LARGE SCALE GENOMIC DNA]</scope>
    <source>
        <strain evidence="2">Navoj_Jal97</strain>
        <tissue evidence="2">Whole organism</tissue>
    </source>
</reference>
<dbReference type="AlphaFoldDB" id="A0A484BMY4"/>
<feature type="compositionally biased region" description="Low complexity" evidence="1">
    <location>
        <begin position="48"/>
        <end position="68"/>
    </location>
</feature>
<organism evidence="2 3">
    <name type="scientific">Drosophila navojoa</name>
    <name type="common">Fruit fly</name>
    <dbReference type="NCBI Taxonomy" id="7232"/>
    <lineage>
        <taxon>Eukaryota</taxon>
        <taxon>Metazoa</taxon>
        <taxon>Ecdysozoa</taxon>
        <taxon>Arthropoda</taxon>
        <taxon>Hexapoda</taxon>
        <taxon>Insecta</taxon>
        <taxon>Pterygota</taxon>
        <taxon>Neoptera</taxon>
        <taxon>Endopterygota</taxon>
        <taxon>Diptera</taxon>
        <taxon>Brachycera</taxon>
        <taxon>Muscomorpha</taxon>
        <taxon>Ephydroidea</taxon>
        <taxon>Drosophilidae</taxon>
        <taxon>Drosophila</taxon>
    </lineage>
</organism>
<accession>A0A484BMY4</accession>
<dbReference type="EMBL" id="LSRL02000018">
    <property type="protein sequence ID" value="TDG50108.1"/>
    <property type="molecule type" value="Genomic_DNA"/>
</dbReference>
<evidence type="ECO:0000313" key="3">
    <source>
        <dbReference type="Proteomes" id="UP000295192"/>
    </source>
</evidence>